<dbReference type="RefSeq" id="WP_166033151.1">
    <property type="nucleotide sequence ID" value="NZ_CP049887.1"/>
</dbReference>
<keyword evidence="3" id="KW-1185">Reference proteome</keyword>
<dbReference type="AlphaFoldDB" id="A0A6G8APZ3"/>
<dbReference type="Pfam" id="PF14265">
    <property type="entry name" value="DUF4355"/>
    <property type="match status" value="1"/>
</dbReference>
<feature type="region of interest" description="Disordered" evidence="1">
    <location>
        <begin position="54"/>
        <end position="96"/>
    </location>
</feature>
<feature type="compositionally biased region" description="Polar residues" evidence="1">
    <location>
        <begin position="167"/>
        <end position="182"/>
    </location>
</feature>
<dbReference type="Proteomes" id="UP000501747">
    <property type="component" value="Chromosome"/>
</dbReference>
<accession>A0A6G8APZ3</accession>
<proteinExistence type="predicted"/>
<evidence type="ECO:0000256" key="1">
    <source>
        <dbReference type="SAM" id="MobiDB-lite"/>
    </source>
</evidence>
<gene>
    <name evidence="2" type="ORF">G7082_00085</name>
</gene>
<evidence type="ECO:0000313" key="3">
    <source>
        <dbReference type="Proteomes" id="UP000501747"/>
    </source>
</evidence>
<evidence type="ECO:0000313" key="2">
    <source>
        <dbReference type="EMBL" id="QIL47039.1"/>
    </source>
</evidence>
<reference evidence="2 3" key="1">
    <citation type="submission" date="2020-03" db="EMBL/GenBank/DDBJ databases">
        <title>Vagococcus sp. nov., isolated from beetles.</title>
        <authorList>
            <person name="Hyun D.-W."/>
            <person name="Bae J.-W."/>
        </authorList>
    </citation>
    <scope>NUCLEOTIDE SEQUENCE [LARGE SCALE GENOMIC DNA]</scope>
    <source>
        <strain evidence="2 3">HDW17B</strain>
    </source>
</reference>
<feature type="region of interest" description="Disordered" evidence="1">
    <location>
        <begin position="158"/>
        <end position="182"/>
    </location>
</feature>
<dbReference type="InterPro" id="IPR025580">
    <property type="entry name" value="Gp46"/>
</dbReference>
<dbReference type="EMBL" id="CP049887">
    <property type="protein sequence ID" value="QIL47039.1"/>
    <property type="molecule type" value="Genomic_DNA"/>
</dbReference>
<sequence length="206" mass="22507">MKSNKLKLNLQLFTDGGDGGNGEPEVITFANQSELDSWKDKQLAKSLETAKAKWETESAAKLEEAKTEAERMAKMTADEKAAAEAKNQADELAKREADITRRELKAQSLEKLAEKGLPSELIDAVVLTDADTCNSSIESISTAFSKAVEKAVNEKLKDSAEIPGSIANPSGNNNPWSKDSFNLTEQGRILREDPERAKLLQQTAIK</sequence>
<organism evidence="2 3">
    <name type="scientific">Vagococcus hydrophili</name>
    <dbReference type="NCBI Taxonomy" id="2714947"/>
    <lineage>
        <taxon>Bacteria</taxon>
        <taxon>Bacillati</taxon>
        <taxon>Bacillota</taxon>
        <taxon>Bacilli</taxon>
        <taxon>Lactobacillales</taxon>
        <taxon>Enterococcaceae</taxon>
        <taxon>Vagococcus</taxon>
    </lineage>
</organism>
<protein>
    <submittedName>
        <fullName evidence="2">DUF4355 domain-containing protein</fullName>
    </submittedName>
</protein>
<name>A0A6G8APZ3_9ENTE</name>
<dbReference type="KEGG" id="vhy:G7082_00085"/>